<evidence type="ECO:0000313" key="2">
    <source>
        <dbReference type="EMBL" id="PPA69443.1"/>
    </source>
</evidence>
<gene>
    <name evidence="2" type="ORF">C4B60_16815</name>
</gene>
<dbReference type="AlphaFoldDB" id="A0A2S5G938"/>
<feature type="coiled-coil region" evidence="1">
    <location>
        <begin position="13"/>
        <end position="44"/>
    </location>
</feature>
<dbReference type="OrthoDB" id="9824075at2"/>
<evidence type="ECO:0000256" key="1">
    <source>
        <dbReference type="SAM" id="Coils"/>
    </source>
</evidence>
<reference evidence="2 3" key="1">
    <citation type="submission" date="2018-02" db="EMBL/GenBank/DDBJ databases">
        <title>Jeotgalibacillus proteolyticum sp. nov. a protease producing bacterium isolated from ocean sediments of Laizhou Bay.</title>
        <authorList>
            <person name="Li Y."/>
        </authorList>
    </citation>
    <scope>NUCLEOTIDE SEQUENCE [LARGE SCALE GENOMIC DNA]</scope>
    <source>
        <strain evidence="2 3">22-7</strain>
    </source>
</reference>
<evidence type="ECO:0000313" key="3">
    <source>
        <dbReference type="Proteomes" id="UP000239047"/>
    </source>
</evidence>
<proteinExistence type="predicted"/>
<name>A0A2S5G938_9BACL</name>
<dbReference type="RefSeq" id="WP_104059181.1">
    <property type="nucleotide sequence ID" value="NZ_PREZ01000006.1"/>
</dbReference>
<accession>A0A2S5G938</accession>
<organism evidence="2 3">
    <name type="scientific">Jeotgalibacillus proteolyticus</name>
    <dbReference type="NCBI Taxonomy" id="2082395"/>
    <lineage>
        <taxon>Bacteria</taxon>
        <taxon>Bacillati</taxon>
        <taxon>Bacillota</taxon>
        <taxon>Bacilli</taxon>
        <taxon>Bacillales</taxon>
        <taxon>Caryophanaceae</taxon>
        <taxon>Jeotgalibacillus</taxon>
    </lineage>
</organism>
<keyword evidence="1" id="KW-0175">Coiled coil</keyword>
<keyword evidence="3" id="KW-1185">Reference proteome</keyword>
<dbReference type="EMBL" id="PREZ01000006">
    <property type="protein sequence ID" value="PPA69443.1"/>
    <property type="molecule type" value="Genomic_DNA"/>
</dbReference>
<protein>
    <submittedName>
        <fullName evidence="2">Uncharacterized protein</fullName>
    </submittedName>
</protein>
<sequence length="164" mass="18847">MFKSFNKRIEEGRDLSKKEIRELIESLQQQLNEVDSEILLTIEKNDYVQLTQLINKRKRIYDLKAVVEDACEEKSTHGLTKIVHEILRDTANLTSIKGDEWVDAWHETVDKLNKGSHRALSSTVDWSHSLLSKGNNLQQRMSKSTIQYTAKGLSALATKLTNKH</sequence>
<comment type="caution">
    <text evidence="2">The sequence shown here is derived from an EMBL/GenBank/DDBJ whole genome shotgun (WGS) entry which is preliminary data.</text>
</comment>
<dbReference type="Proteomes" id="UP000239047">
    <property type="component" value="Unassembled WGS sequence"/>
</dbReference>